<dbReference type="Proteomes" id="UP000198647">
    <property type="component" value="Unassembled WGS sequence"/>
</dbReference>
<proteinExistence type="predicted"/>
<dbReference type="EMBL" id="FNOS01000004">
    <property type="protein sequence ID" value="SDX95481.1"/>
    <property type="molecule type" value="Genomic_DNA"/>
</dbReference>
<dbReference type="InterPro" id="IPR010652">
    <property type="entry name" value="DUF1232"/>
</dbReference>
<comment type="caution">
    <text evidence="7">The sequence shown here is derived from an EMBL/GenBank/DDBJ whole genome shotgun (WGS) entry which is preliminary data.</text>
</comment>
<sequence length="144" mass="16844">MKKKFDPKKLYRDFMGKNRGTVREYMSNPSKMKQLFQNAEEKAEKNEGYLKEAVEKIMLLASLLRAYKRGEYRDVSNKTIVMVVATLLYFVTPVDAWPDFLPLGYVDDLALLGYTMRVINEDLDAFREWKEAQEQEETAPENNS</sequence>
<organism evidence="7 8">
    <name type="scientific">Salimicrobium album</name>
    <dbReference type="NCBI Taxonomy" id="50717"/>
    <lineage>
        <taxon>Bacteria</taxon>
        <taxon>Bacillati</taxon>
        <taxon>Bacillota</taxon>
        <taxon>Bacilli</taxon>
        <taxon>Bacillales</taxon>
        <taxon>Bacillaceae</taxon>
        <taxon>Salimicrobium</taxon>
    </lineage>
</organism>
<keyword evidence="3 5" id="KW-1133">Transmembrane helix</keyword>
<evidence type="ECO:0000313" key="8">
    <source>
        <dbReference type="Proteomes" id="UP000198647"/>
    </source>
</evidence>
<feature type="transmembrane region" description="Helical" evidence="5">
    <location>
        <begin position="75"/>
        <end position="92"/>
    </location>
</feature>
<evidence type="ECO:0000256" key="2">
    <source>
        <dbReference type="ARBA" id="ARBA00022692"/>
    </source>
</evidence>
<evidence type="ECO:0000256" key="1">
    <source>
        <dbReference type="ARBA" id="ARBA00004127"/>
    </source>
</evidence>
<accession>A0A1H3FWY3</accession>
<feature type="domain" description="DUF1232" evidence="6">
    <location>
        <begin position="79"/>
        <end position="113"/>
    </location>
</feature>
<protein>
    <submittedName>
        <fullName evidence="7">Uncharacterized membrane protein YkvA, DUF1232 family</fullName>
    </submittedName>
</protein>
<name>A0A1H3FWY3_9BACI</name>
<dbReference type="RefSeq" id="WP_093107165.1">
    <property type="nucleotide sequence ID" value="NZ_FNOS01000004.1"/>
</dbReference>
<gene>
    <name evidence="7" type="ORF">SAMN04488081_1712</name>
</gene>
<evidence type="ECO:0000256" key="3">
    <source>
        <dbReference type="ARBA" id="ARBA00022989"/>
    </source>
</evidence>
<comment type="subcellular location">
    <subcellularLocation>
        <location evidence="1">Endomembrane system</location>
        <topology evidence="1">Multi-pass membrane protein</topology>
    </subcellularLocation>
</comment>
<evidence type="ECO:0000256" key="4">
    <source>
        <dbReference type="ARBA" id="ARBA00023136"/>
    </source>
</evidence>
<evidence type="ECO:0000313" key="7">
    <source>
        <dbReference type="EMBL" id="SDX95481.1"/>
    </source>
</evidence>
<evidence type="ECO:0000259" key="6">
    <source>
        <dbReference type="Pfam" id="PF06803"/>
    </source>
</evidence>
<dbReference type="Pfam" id="PF06803">
    <property type="entry name" value="DUF1232"/>
    <property type="match status" value="1"/>
</dbReference>
<keyword evidence="4 5" id="KW-0472">Membrane</keyword>
<reference evidence="7 8" key="1">
    <citation type="submission" date="2016-10" db="EMBL/GenBank/DDBJ databases">
        <authorList>
            <person name="Varghese N."/>
            <person name="Submissions S."/>
        </authorList>
    </citation>
    <scope>NUCLEOTIDE SEQUENCE [LARGE SCALE GENOMIC DNA]</scope>
    <source>
        <strain evidence="7 8">DSM 20748</strain>
    </source>
</reference>
<keyword evidence="2 5" id="KW-0812">Transmembrane</keyword>
<evidence type="ECO:0000256" key="5">
    <source>
        <dbReference type="SAM" id="Phobius"/>
    </source>
</evidence>
<keyword evidence="8" id="KW-1185">Reference proteome</keyword>